<keyword evidence="1" id="KW-1133">Transmembrane helix</keyword>
<keyword evidence="3" id="KW-1185">Reference proteome</keyword>
<reference evidence="2 3" key="1">
    <citation type="submission" date="2012-02" db="EMBL/GenBank/DDBJ databases">
        <title>Improved High-Quality Draft genome of Joostella marina DSM 19592.</title>
        <authorList>
            <consortium name="US DOE Joint Genome Institute (JGI-PGF)"/>
            <person name="Lucas S."/>
            <person name="Copeland A."/>
            <person name="Lapidus A."/>
            <person name="Bruce D."/>
            <person name="Goodwin L."/>
            <person name="Pitluck S."/>
            <person name="Peters L."/>
            <person name="Chertkov O."/>
            <person name="Ovchinnikova G."/>
            <person name="Kyrpides N."/>
            <person name="Mavromatis K."/>
            <person name="Detter J.C."/>
            <person name="Han C."/>
            <person name="Land M."/>
            <person name="Hauser L."/>
            <person name="Markowitz V."/>
            <person name="Cheng J.-F."/>
            <person name="Hugenholtz P."/>
            <person name="Woyke T."/>
            <person name="Wu D."/>
            <person name="Tindall B."/>
            <person name="Brambilla E."/>
            <person name="Klenk H.-P."/>
            <person name="Eisen J.A."/>
        </authorList>
    </citation>
    <scope>NUCLEOTIDE SEQUENCE [LARGE SCALE GENOMIC DNA]</scope>
    <source>
        <strain evidence="2 3">DSM 19592</strain>
    </source>
</reference>
<proteinExistence type="predicted"/>
<gene>
    <name evidence="2" type="ORF">JoomaDRAFT_3168</name>
</gene>
<accession>I3C922</accession>
<evidence type="ECO:0000313" key="3">
    <source>
        <dbReference type="Proteomes" id="UP000004690"/>
    </source>
</evidence>
<dbReference type="EMBL" id="JH651379">
    <property type="protein sequence ID" value="EIJ40115.1"/>
    <property type="molecule type" value="Genomic_DNA"/>
</dbReference>
<dbReference type="OrthoDB" id="978880at2"/>
<dbReference type="Pfam" id="PF10677">
    <property type="entry name" value="DUF2490"/>
    <property type="match status" value="1"/>
</dbReference>
<feature type="transmembrane region" description="Helical" evidence="1">
    <location>
        <begin position="9"/>
        <end position="29"/>
    </location>
</feature>
<evidence type="ECO:0000313" key="2">
    <source>
        <dbReference type="EMBL" id="EIJ40115.1"/>
    </source>
</evidence>
<keyword evidence="1" id="KW-0472">Membrane</keyword>
<dbReference type="AlphaFoldDB" id="I3C922"/>
<dbReference type="RefSeq" id="WP_008614111.1">
    <property type="nucleotide sequence ID" value="NZ_JH651379.1"/>
</dbReference>
<sequence length="266" mass="31667">MEIPNKEYASFKVILVIVIFIFLNFSFSYSQNDSIADHDFTRQLWFELKPSWKLSERTRLNTDISYRTNEPKNGERFVSKAEIQYQLKQLNLKNLKFNHAVTGGIGYFYINNFNAVNAFEYRIYQGYSLGFNFTKRTKFNQYLRLEERFTNLFREENSSFGLRLRYKISGIINLSDLFADKSKGFYIPADVEFFFNIKKSKQINDVIRITPGIGYVFNPSFKAQFSIGYHYTKQEFENLVRTNDIIFQLRVYKTFPLRLVKDPHEL</sequence>
<keyword evidence="1" id="KW-0812">Transmembrane</keyword>
<dbReference type="HOGENOM" id="CLU_1087769_0_0_10"/>
<dbReference type="eggNOG" id="ENOG5032W4X">
    <property type="taxonomic scope" value="Bacteria"/>
</dbReference>
<evidence type="ECO:0008006" key="4">
    <source>
        <dbReference type="Google" id="ProtNLM"/>
    </source>
</evidence>
<protein>
    <recommendedName>
        <fullName evidence="4">Outer membrane protein beta-barrel domain-containing protein</fullName>
    </recommendedName>
</protein>
<name>I3C922_9FLAO</name>
<evidence type="ECO:0000256" key="1">
    <source>
        <dbReference type="SAM" id="Phobius"/>
    </source>
</evidence>
<dbReference type="InterPro" id="IPR019619">
    <property type="entry name" value="DUF2490"/>
</dbReference>
<dbReference type="Proteomes" id="UP000004690">
    <property type="component" value="Unassembled WGS sequence"/>
</dbReference>
<organism evidence="2 3">
    <name type="scientific">Galbibacter orientalis DSM 19592</name>
    <dbReference type="NCBI Taxonomy" id="926559"/>
    <lineage>
        <taxon>Bacteria</taxon>
        <taxon>Pseudomonadati</taxon>
        <taxon>Bacteroidota</taxon>
        <taxon>Flavobacteriia</taxon>
        <taxon>Flavobacteriales</taxon>
        <taxon>Flavobacteriaceae</taxon>
        <taxon>Galbibacter</taxon>
    </lineage>
</organism>